<evidence type="ECO:0000256" key="1">
    <source>
        <dbReference type="SAM" id="SignalP"/>
    </source>
</evidence>
<evidence type="ECO:0000313" key="3">
    <source>
        <dbReference type="Proteomes" id="UP000531216"/>
    </source>
</evidence>
<comment type="caution">
    <text evidence="2">The sequence shown here is derived from an EMBL/GenBank/DDBJ whole genome shotgun (WGS) entry which is preliminary data.</text>
</comment>
<sequence length="158" mass="15766">MVRLKHALFVIVGLGSVLPQDADAGTATVTFTGTVATSCSVNVVNGTGTLTTNGALNNLSSKNPGGSPAKVDITTTGGVRVSLDAVSSATTPASDTTTTAWNPTYSMSGAQTVTETGVSTLMTGAGTRNVDINLTGTKSGGDSFIDGNYAATVTVRCE</sequence>
<feature type="signal peptide" evidence="1">
    <location>
        <begin position="1"/>
        <end position="22"/>
    </location>
</feature>
<keyword evidence="1" id="KW-0732">Signal</keyword>
<dbReference type="Proteomes" id="UP000531216">
    <property type="component" value="Unassembled WGS sequence"/>
</dbReference>
<organism evidence="2 3">
    <name type="scientific">Aureimonas phyllosphaerae</name>
    <dbReference type="NCBI Taxonomy" id="1166078"/>
    <lineage>
        <taxon>Bacteria</taxon>
        <taxon>Pseudomonadati</taxon>
        <taxon>Pseudomonadota</taxon>
        <taxon>Alphaproteobacteria</taxon>
        <taxon>Hyphomicrobiales</taxon>
        <taxon>Aurantimonadaceae</taxon>
        <taxon>Aureimonas</taxon>
    </lineage>
</organism>
<accession>A0A7W6FWK8</accession>
<dbReference type="OrthoDB" id="7908325at2"/>
<name>A0A7W6FWK8_9HYPH</name>
<gene>
    <name evidence="2" type="ORF">GGR05_004500</name>
</gene>
<evidence type="ECO:0000313" key="2">
    <source>
        <dbReference type="EMBL" id="MBB3938328.1"/>
    </source>
</evidence>
<protein>
    <recommendedName>
        <fullName evidence="4">Spore coat protein U (SCPU) domain-containing protein</fullName>
    </recommendedName>
</protein>
<dbReference type="RefSeq" id="WP_090966947.1">
    <property type="nucleotide sequence ID" value="NZ_FOOA01000046.1"/>
</dbReference>
<dbReference type="AlphaFoldDB" id="A0A7W6FWK8"/>
<reference evidence="2 3" key="1">
    <citation type="submission" date="2020-08" db="EMBL/GenBank/DDBJ databases">
        <title>Genomic Encyclopedia of Type Strains, Phase IV (KMG-IV): sequencing the most valuable type-strain genomes for metagenomic binning, comparative biology and taxonomic classification.</title>
        <authorList>
            <person name="Goeker M."/>
        </authorList>
    </citation>
    <scope>NUCLEOTIDE SEQUENCE [LARGE SCALE GENOMIC DNA]</scope>
    <source>
        <strain evidence="2 3">DSM 25024</strain>
    </source>
</reference>
<proteinExistence type="predicted"/>
<evidence type="ECO:0008006" key="4">
    <source>
        <dbReference type="Google" id="ProtNLM"/>
    </source>
</evidence>
<feature type="chain" id="PRO_5030841882" description="Spore coat protein U (SCPU) domain-containing protein" evidence="1">
    <location>
        <begin position="23"/>
        <end position="158"/>
    </location>
</feature>
<dbReference type="EMBL" id="JACIDO010000030">
    <property type="protein sequence ID" value="MBB3938328.1"/>
    <property type="molecule type" value="Genomic_DNA"/>
</dbReference>
<keyword evidence="3" id="KW-1185">Reference proteome</keyword>